<organism evidence="2 3">
    <name type="scientific">Mauremys mutica</name>
    <name type="common">yellowpond turtle</name>
    <dbReference type="NCBI Taxonomy" id="74926"/>
    <lineage>
        <taxon>Eukaryota</taxon>
        <taxon>Metazoa</taxon>
        <taxon>Chordata</taxon>
        <taxon>Craniata</taxon>
        <taxon>Vertebrata</taxon>
        <taxon>Euteleostomi</taxon>
        <taxon>Archelosauria</taxon>
        <taxon>Testudinata</taxon>
        <taxon>Testudines</taxon>
        <taxon>Cryptodira</taxon>
        <taxon>Durocryptodira</taxon>
        <taxon>Testudinoidea</taxon>
        <taxon>Geoemydidae</taxon>
        <taxon>Geoemydinae</taxon>
        <taxon>Mauremys</taxon>
    </lineage>
</organism>
<reference evidence="2" key="1">
    <citation type="submission" date="2021-09" db="EMBL/GenBank/DDBJ databases">
        <title>The genome of Mauremys mutica provides insights into the evolution of semi-aquatic lifestyle.</title>
        <authorList>
            <person name="Gong S."/>
            <person name="Gao Y."/>
        </authorList>
    </citation>
    <scope>NUCLEOTIDE SEQUENCE</scope>
    <source>
        <strain evidence="2">MM-2020</strain>
        <tissue evidence="2">Muscle</tissue>
    </source>
</reference>
<feature type="region of interest" description="Disordered" evidence="1">
    <location>
        <begin position="26"/>
        <end position="51"/>
    </location>
</feature>
<dbReference type="EMBL" id="JAHDVG010000466">
    <property type="protein sequence ID" value="KAH1183304.1"/>
    <property type="molecule type" value="Genomic_DNA"/>
</dbReference>
<sequence length="68" mass="7193">MEPNVVSECLPKGSEVATETLTALASDSEGQQNSCINSTRPRPTVPSVRGAPPWRLIGVDLLSGSRQT</sequence>
<gene>
    <name evidence="2" type="ORF">KIL84_004796</name>
</gene>
<evidence type="ECO:0000256" key="1">
    <source>
        <dbReference type="SAM" id="MobiDB-lite"/>
    </source>
</evidence>
<accession>A0A9D3XMF0</accession>
<feature type="non-terminal residue" evidence="2">
    <location>
        <position position="68"/>
    </location>
</feature>
<dbReference type="Proteomes" id="UP000827986">
    <property type="component" value="Unassembled WGS sequence"/>
</dbReference>
<dbReference type="AlphaFoldDB" id="A0A9D3XMF0"/>
<feature type="compositionally biased region" description="Polar residues" evidence="1">
    <location>
        <begin position="26"/>
        <end position="41"/>
    </location>
</feature>
<comment type="caution">
    <text evidence="2">The sequence shown here is derived from an EMBL/GenBank/DDBJ whole genome shotgun (WGS) entry which is preliminary data.</text>
</comment>
<keyword evidence="3" id="KW-1185">Reference proteome</keyword>
<proteinExistence type="predicted"/>
<evidence type="ECO:0000313" key="2">
    <source>
        <dbReference type="EMBL" id="KAH1183304.1"/>
    </source>
</evidence>
<evidence type="ECO:0000313" key="3">
    <source>
        <dbReference type="Proteomes" id="UP000827986"/>
    </source>
</evidence>
<name>A0A9D3XMF0_9SAUR</name>
<protein>
    <submittedName>
        <fullName evidence="2">Uncharacterized protein</fullName>
    </submittedName>
</protein>